<organism evidence="4 5">
    <name type="scientific">Actinomadura monticuli</name>
    <dbReference type="NCBI Taxonomy" id="3097367"/>
    <lineage>
        <taxon>Bacteria</taxon>
        <taxon>Bacillati</taxon>
        <taxon>Actinomycetota</taxon>
        <taxon>Actinomycetes</taxon>
        <taxon>Streptosporangiales</taxon>
        <taxon>Thermomonosporaceae</taxon>
        <taxon>Actinomadura</taxon>
    </lineage>
</organism>
<dbReference type="PANTHER" id="PTHR33495:SF2">
    <property type="entry name" value="ANTI-SIGMA FACTOR ANTAGONIST TM_1081-RELATED"/>
    <property type="match status" value="1"/>
</dbReference>
<evidence type="ECO:0000313" key="4">
    <source>
        <dbReference type="EMBL" id="MFA1542583.1"/>
    </source>
</evidence>
<dbReference type="InterPro" id="IPR036513">
    <property type="entry name" value="STAS_dom_sf"/>
</dbReference>
<dbReference type="Gene3D" id="3.30.750.24">
    <property type="entry name" value="STAS domain"/>
    <property type="match status" value="1"/>
</dbReference>
<dbReference type="InterPro" id="IPR003658">
    <property type="entry name" value="Anti-sigma_ant"/>
</dbReference>
<dbReference type="RefSeq" id="WP_371952891.1">
    <property type="nucleotide sequence ID" value="NZ_JAXCEI010000013.1"/>
</dbReference>
<evidence type="ECO:0000256" key="2">
    <source>
        <dbReference type="RuleBase" id="RU003749"/>
    </source>
</evidence>
<comment type="caution">
    <text evidence="4">The sequence shown here is derived from an EMBL/GenBank/DDBJ whole genome shotgun (WGS) entry which is preliminary data.</text>
</comment>
<dbReference type="PROSITE" id="PS50801">
    <property type="entry name" value="STAS"/>
    <property type="match status" value="1"/>
</dbReference>
<evidence type="ECO:0000313" key="5">
    <source>
        <dbReference type="Proteomes" id="UP001569963"/>
    </source>
</evidence>
<accession>A0ABV4QHD0</accession>
<dbReference type="PANTHER" id="PTHR33495">
    <property type="entry name" value="ANTI-SIGMA FACTOR ANTAGONIST TM_1081-RELATED-RELATED"/>
    <property type="match status" value="1"/>
</dbReference>
<feature type="domain" description="STAS" evidence="3">
    <location>
        <begin position="28"/>
        <end position="125"/>
    </location>
</feature>
<dbReference type="InterPro" id="IPR002645">
    <property type="entry name" value="STAS_dom"/>
</dbReference>
<dbReference type="NCBIfam" id="TIGR00377">
    <property type="entry name" value="ant_ant_sig"/>
    <property type="match status" value="1"/>
</dbReference>
<dbReference type="SUPFAM" id="SSF52091">
    <property type="entry name" value="SpoIIaa-like"/>
    <property type="match status" value="1"/>
</dbReference>
<protein>
    <recommendedName>
        <fullName evidence="2">Anti-sigma factor antagonist</fullName>
    </recommendedName>
</protein>
<dbReference type="EMBL" id="JAXCEI010000013">
    <property type="protein sequence ID" value="MFA1542583.1"/>
    <property type="molecule type" value="Genomic_DNA"/>
</dbReference>
<proteinExistence type="inferred from homology"/>
<gene>
    <name evidence="4" type="ORF">SM611_26895</name>
</gene>
<name>A0ABV4QHD0_9ACTN</name>
<dbReference type="Pfam" id="PF01740">
    <property type="entry name" value="STAS"/>
    <property type="match status" value="1"/>
</dbReference>
<dbReference type="CDD" id="cd07043">
    <property type="entry name" value="STAS_anti-anti-sigma_factors"/>
    <property type="match status" value="1"/>
</dbReference>
<evidence type="ECO:0000256" key="1">
    <source>
        <dbReference type="ARBA" id="ARBA00009013"/>
    </source>
</evidence>
<keyword evidence="5" id="KW-1185">Reference proteome</keyword>
<dbReference type="Proteomes" id="UP001569963">
    <property type="component" value="Unassembled WGS sequence"/>
</dbReference>
<evidence type="ECO:0000259" key="3">
    <source>
        <dbReference type="PROSITE" id="PS50801"/>
    </source>
</evidence>
<comment type="similarity">
    <text evidence="1 2">Belongs to the anti-sigma-factor antagonist family.</text>
</comment>
<sequence length="133" mass="13740">MTPQHQPFRTAAGEPAGLTRERFADHTVIALSGELDAASAPFLRDRLHAALRDTGAYVIIDLSDVTFCDASGPAMLVGARRRTEAKGTAVILAAPRPQTAGLLEATGLLGAFSVEISVAAARTAGRGTRTAAA</sequence>
<reference evidence="4 5" key="1">
    <citation type="submission" date="2023-11" db="EMBL/GenBank/DDBJ databases">
        <title>Actinomadura monticuli sp. nov., isolated from volcanic ash.</title>
        <authorList>
            <person name="Lee S.D."/>
            <person name="Yang H."/>
            <person name="Kim I.S."/>
        </authorList>
    </citation>
    <scope>NUCLEOTIDE SEQUENCE [LARGE SCALE GENOMIC DNA]</scope>
    <source>
        <strain evidence="4 5">DLS-62</strain>
    </source>
</reference>